<proteinExistence type="predicted"/>
<evidence type="ECO:0000313" key="2">
    <source>
        <dbReference type="Proteomes" id="UP000476332"/>
    </source>
</evidence>
<organism evidence="1 2">
    <name type="scientific">Aurantimonas aggregata</name>
    <dbReference type="NCBI Taxonomy" id="2047720"/>
    <lineage>
        <taxon>Bacteria</taxon>
        <taxon>Pseudomonadati</taxon>
        <taxon>Pseudomonadota</taxon>
        <taxon>Alphaproteobacteria</taxon>
        <taxon>Hyphomicrobiales</taxon>
        <taxon>Aurantimonadaceae</taxon>
        <taxon>Aurantimonas</taxon>
    </lineage>
</organism>
<dbReference type="Proteomes" id="UP000476332">
    <property type="component" value="Unassembled WGS sequence"/>
</dbReference>
<comment type="caution">
    <text evidence="1">The sequence shown here is derived from an EMBL/GenBank/DDBJ whole genome shotgun (WGS) entry which is preliminary data.</text>
</comment>
<gene>
    <name evidence="1" type="ORF">GTW51_02310</name>
</gene>
<sequence length="105" mass="12184">MYEVEIGETERFRIDCGLYGLEAERYEQALRILRSDPVIGKQRPDSPALWDWSFRSLRITYALSDQIDRIVLLRVVPLESPVARPIQAVLKAIRVINDVKRLFGL</sequence>
<accession>A0A6L9MCI4</accession>
<name>A0A6L9MCI4_9HYPH</name>
<evidence type="ECO:0008006" key="3">
    <source>
        <dbReference type="Google" id="ProtNLM"/>
    </source>
</evidence>
<keyword evidence="2" id="KW-1185">Reference proteome</keyword>
<dbReference type="AlphaFoldDB" id="A0A6L9MCI4"/>
<dbReference type="EMBL" id="JAAAMJ010000001">
    <property type="protein sequence ID" value="NDV85525.1"/>
    <property type="molecule type" value="Genomic_DNA"/>
</dbReference>
<dbReference type="RefSeq" id="WP_163042245.1">
    <property type="nucleotide sequence ID" value="NZ_JAAAMJ010000001.1"/>
</dbReference>
<protein>
    <recommendedName>
        <fullName evidence="3">Type II toxin-antitoxin system RelE/ParE family toxin</fullName>
    </recommendedName>
</protein>
<evidence type="ECO:0000313" key="1">
    <source>
        <dbReference type="EMBL" id="NDV85525.1"/>
    </source>
</evidence>
<reference evidence="1 2" key="1">
    <citation type="submission" date="2020-01" db="EMBL/GenBank/DDBJ databases">
        <title>Genomes of bacteria type strains.</title>
        <authorList>
            <person name="Chen J."/>
            <person name="Zhu S."/>
            <person name="Chen J."/>
        </authorList>
    </citation>
    <scope>NUCLEOTIDE SEQUENCE [LARGE SCALE GENOMIC DNA]</scope>
    <source>
        <strain evidence="1 2">KCTC 52919</strain>
    </source>
</reference>